<feature type="region of interest" description="Disordered" evidence="3">
    <location>
        <begin position="200"/>
        <end position="382"/>
    </location>
</feature>
<dbReference type="GO" id="GO:0060271">
    <property type="term" value="P:cilium assembly"/>
    <property type="evidence" value="ECO:0007669"/>
    <property type="project" value="TreeGrafter"/>
</dbReference>
<feature type="compositionally biased region" description="Low complexity" evidence="3">
    <location>
        <begin position="312"/>
        <end position="322"/>
    </location>
</feature>
<sequence>MQMGTHEKKTGCALAEMEIKAQTDCEAKVVEQSAEETEVIGRGEDAKENPVDSPQRRWPEILQSCPETVTEMNLQVGEERETHHMDSPGQAGRTDARPVEGTLQKGLGRVDQPLKDHLTEGAKKPLEVLQKHFPLQDLETDDIKKPERSAGPALTQGQKWVQVCPQELVLGSQSSESKRQIHPGFKMVNGKIVKITCSSTEAVENGRPSSALQQGWQRKSTAASTWHVASSSCESSCLSSNSDDDPKSHHAQYPSQHGPQRVHHSDGCLDLSDGDYASDEPSGTEKMSVKKYTRSPPRKQDIQAISRQEGLSRSTSSSDSSTGAVKLKGSKARSSLQQSLFHLTRSKRREHEPKSKNENKARDVKSLDLPSSTVTGETPAFKIKETPAVEEPQKKLFTDTLDVFIEETQPILTRRLETGVYHRGSPSLTRVKEEQTKAMHFCRKQMNKLKTVRSQELTHPLEYNRGQIHPLQEEKNAHSKFKGTARVTGENMKSEEIQILKQQIAGLQEEFKRNESCWHAAYGKLRDQVEMLTRQNMELRDELRVSGHQRWKAEKSPEAVIFMDRKSETPVAEAILRETASSSKQEEGSRRDNHKSHSISHVGPKTSLQKHFFKDVNSKVVHQPSPTGRRTDDKKSPGAVSDLSGFKEPNPSSYIKGKICWPLPISDSSEDMPLSHNHSSNIRSFEPCSNNEETE</sequence>
<keyword evidence="2" id="KW-0175">Coiled coil</keyword>
<accession>A0A7K7U797</accession>
<feature type="compositionally biased region" description="Polar residues" evidence="3">
    <location>
        <begin position="676"/>
        <end position="695"/>
    </location>
</feature>
<evidence type="ECO:0000256" key="3">
    <source>
        <dbReference type="SAM" id="MobiDB-lite"/>
    </source>
</evidence>
<evidence type="ECO:0000256" key="2">
    <source>
        <dbReference type="SAM" id="Coils"/>
    </source>
</evidence>
<feature type="coiled-coil region" evidence="2">
    <location>
        <begin position="490"/>
        <end position="542"/>
    </location>
</feature>
<keyword evidence="5" id="KW-1185">Reference proteome</keyword>
<comment type="similarity">
    <text evidence="1">Belongs to the TCP10 family.</text>
</comment>
<gene>
    <name evidence="4" type="primary">Cenpj_3</name>
    <name evidence="4" type="ORF">IBISTR_R14984</name>
</gene>
<dbReference type="GO" id="GO:0005814">
    <property type="term" value="C:centriole"/>
    <property type="evidence" value="ECO:0007669"/>
    <property type="project" value="TreeGrafter"/>
</dbReference>
<proteinExistence type="inferred from homology"/>
<name>A0A7K7U797_9CHAR</name>
<dbReference type="GO" id="GO:0061511">
    <property type="term" value="P:centriole elongation"/>
    <property type="evidence" value="ECO:0007669"/>
    <property type="project" value="TreeGrafter"/>
</dbReference>
<dbReference type="GO" id="GO:0015631">
    <property type="term" value="F:tubulin binding"/>
    <property type="evidence" value="ECO:0007669"/>
    <property type="project" value="TreeGrafter"/>
</dbReference>
<comment type="caution">
    <text evidence="4">The sequence shown here is derived from an EMBL/GenBank/DDBJ whole genome shotgun (WGS) entry which is preliminary data.</text>
</comment>
<organism evidence="4 5">
    <name type="scientific">Ibidorhyncha struthersii</name>
    <dbReference type="NCBI Taxonomy" id="425643"/>
    <lineage>
        <taxon>Eukaryota</taxon>
        <taxon>Metazoa</taxon>
        <taxon>Chordata</taxon>
        <taxon>Craniata</taxon>
        <taxon>Vertebrata</taxon>
        <taxon>Euteleostomi</taxon>
        <taxon>Archelosauria</taxon>
        <taxon>Archosauria</taxon>
        <taxon>Dinosauria</taxon>
        <taxon>Saurischia</taxon>
        <taxon>Theropoda</taxon>
        <taxon>Coelurosauria</taxon>
        <taxon>Aves</taxon>
        <taxon>Neognathae</taxon>
        <taxon>Neoaves</taxon>
        <taxon>Charadriiformes</taxon>
        <taxon>Charadriidae</taxon>
        <taxon>Ibidorhyncha</taxon>
    </lineage>
</organism>
<protein>
    <submittedName>
        <fullName evidence="4">CENPJ protein</fullName>
    </submittedName>
</protein>
<evidence type="ECO:0000313" key="4">
    <source>
        <dbReference type="EMBL" id="NXA25015.1"/>
    </source>
</evidence>
<feature type="region of interest" description="Disordered" evidence="3">
    <location>
        <begin position="79"/>
        <end position="99"/>
    </location>
</feature>
<dbReference type="PANTHER" id="PTHR10331:SF25">
    <property type="entry name" value="T-COMPLEX PROTEIN 10A-RELATED"/>
    <property type="match status" value="1"/>
</dbReference>
<feature type="region of interest" description="Disordered" evidence="3">
    <location>
        <begin position="137"/>
        <end position="157"/>
    </location>
</feature>
<dbReference type="AlphaFoldDB" id="A0A7K7U797"/>
<feature type="non-terminal residue" evidence="4">
    <location>
        <position position="1"/>
    </location>
</feature>
<feature type="region of interest" description="Disordered" evidence="3">
    <location>
        <begin position="36"/>
        <end position="59"/>
    </location>
</feature>
<feature type="compositionally biased region" description="Basic and acidic residues" evidence="3">
    <location>
        <begin position="349"/>
        <end position="366"/>
    </location>
</feature>
<dbReference type="InterPro" id="IPR026581">
    <property type="entry name" value="TCP10L/CENPJ"/>
</dbReference>
<feature type="compositionally biased region" description="Basic and acidic residues" evidence="3">
    <location>
        <begin position="39"/>
        <end position="59"/>
    </location>
</feature>
<dbReference type="EMBL" id="VZSZ01007119">
    <property type="protein sequence ID" value="NXA25015.1"/>
    <property type="molecule type" value="Genomic_DNA"/>
</dbReference>
<feature type="compositionally biased region" description="Polar residues" evidence="3">
    <location>
        <begin position="332"/>
        <end position="341"/>
    </location>
</feature>
<reference evidence="4 5" key="1">
    <citation type="submission" date="2019-09" db="EMBL/GenBank/DDBJ databases">
        <title>Bird 10,000 Genomes (B10K) Project - Family phase.</title>
        <authorList>
            <person name="Zhang G."/>
        </authorList>
    </citation>
    <scope>NUCLEOTIDE SEQUENCE [LARGE SCALE GENOMIC DNA]</scope>
    <source>
        <strain evidence="4">B10K-DU-030-25</strain>
    </source>
</reference>
<evidence type="ECO:0000256" key="1">
    <source>
        <dbReference type="ARBA" id="ARBA00005627"/>
    </source>
</evidence>
<dbReference type="Proteomes" id="UP000587655">
    <property type="component" value="Unassembled WGS sequence"/>
</dbReference>
<dbReference type="GO" id="GO:0005813">
    <property type="term" value="C:centrosome"/>
    <property type="evidence" value="ECO:0007669"/>
    <property type="project" value="TreeGrafter"/>
</dbReference>
<feature type="compositionally biased region" description="Polar residues" evidence="3">
    <location>
        <begin position="200"/>
        <end position="229"/>
    </location>
</feature>
<feature type="compositionally biased region" description="Low complexity" evidence="3">
    <location>
        <begin position="230"/>
        <end position="241"/>
    </location>
</feature>
<evidence type="ECO:0000313" key="5">
    <source>
        <dbReference type="Proteomes" id="UP000587655"/>
    </source>
</evidence>
<dbReference type="PANTHER" id="PTHR10331">
    <property type="entry name" value="T COMPLEX PROTEIN 10"/>
    <property type="match status" value="1"/>
</dbReference>
<feature type="non-terminal residue" evidence="4">
    <location>
        <position position="695"/>
    </location>
</feature>
<feature type="region of interest" description="Disordered" evidence="3">
    <location>
        <begin position="578"/>
        <end position="695"/>
    </location>
</feature>